<evidence type="ECO:0000256" key="2">
    <source>
        <dbReference type="ARBA" id="ARBA00023125"/>
    </source>
</evidence>
<proteinExistence type="predicted"/>
<dbReference type="GO" id="GO:0003700">
    <property type="term" value="F:DNA-binding transcription factor activity"/>
    <property type="evidence" value="ECO:0007669"/>
    <property type="project" value="TreeGrafter"/>
</dbReference>
<keyword evidence="7" id="KW-1185">Reference proteome</keyword>
<feature type="domain" description="Transcriptional regulator LacI/GalR-like sensor" evidence="5">
    <location>
        <begin position="55"/>
        <end position="214"/>
    </location>
</feature>
<dbReference type="CDD" id="cd06267">
    <property type="entry name" value="PBP1_LacI_sugar_binding-like"/>
    <property type="match status" value="1"/>
</dbReference>
<evidence type="ECO:0000259" key="5">
    <source>
        <dbReference type="Pfam" id="PF13377"/>
    </source>
</evidence>
<dbReference type="AlphaFoldDB" id="A0A4R4YEC7"/>
<dbReference type="GO" id="GO:0000976">
    <property type="term" value="F:transcription cis-regulatory region binding"/>
    <property type="evidence" value="ECO:0007669"/>
    <property type="project" value="TreeGrafter"/>
</dbReference>
<organism evidence="6 7">
    <name type="scientific">Saccharopolyspora elongata</name>
    <dbReference type="NCBI Taxonomy" id="2530387"/>
    <lineage>
        <taxon>Bacteria</taxon>
        <taxon>Bacillati</taxon>
        <taxon>Actinomycetota</taxon>
        <taxon>Actinomycetes</taxon>
        <taxon>Pseudonocardiales</taxon>
        <taxon>Pseudonocardiaceae</taxon>
        <taxon>Saccharopolyspora</taxon>
    </lineage>
</organism>
<dbReference type="Pfam" id="PF13377">
    <property type="entry name" value="Peripla_BP_3"/>
    <property type="match status" value="1"/>
</dbReference>
<dbReference type="EMBL" id="SMKW01000047">
    <property type="protein sequence ID" value="TDD42470.1"/>
    <property type="molecule type" value="Genomic_DNA"/>
</dbReference>
<comment type="caution">
    <text evidence="6">The sequence shown here is derived from an EMBL/GenBank/DDBJ whole genome shotgun (WGS) entry which is preliminary data.</text>
</comment>
<evidence type="ECO:0000313" key="7">
    <source>
        <dbReference type="Proteomes" id="UP000294947"/>
    </source>
</evidence>
<dbReference type="Proteomes" id="UP000294947">
    <property type="component" value="Unassembled WGS sequence"/>
</dbReference>
<dbReference type="PANTHER" id="PTHR30146">
    <property type="entry name" value="LACI-RELATED TRANSCRIPTIONAL REPRESSOR"/>
    <property type="match status" value="1"/>
</dbReference>
<name>A0A4R4YEC7_9PSEU</name>
<keyword evidence="1" id="KW-0805">Transcription regulation</keyword>
<feature type="region of interest" description="Disordered" evidence="4">
    <location>
        <begin position="204"/>
        <end position="225"/>
    </location>
</feature>
<evidence type="ECO:0000313" key="6">
    <source>
        <dbReference type="EMBL" id="TDD42470.1"/>
    </source>
</evidence>
<dbReference type="PANTHER" id="PTHR30146:SF153">
    <property type="entry name" value="LACTOSE OPERON REPRESSOR"/>
    <property type="match status" value="1"/>
</dbReference>
<evidence type="ECO:0000256" key="4">
    <source>
        <dbReference type="SAM" id="MobiDB-lite"/>
    </source>
</evidence>
<evidence type="ECO:0000256" key="3">
    <source>
        <dbReference type="ARBA" id="ARBA00023163"/>
    </source>
</evidence>
<gene>
    <name evidence="6" type="ORF">E1288_29430</name>
</gene>
<dbReference type="InterPro" id="IPR046335">
    <property type="entry name" value="LacI/GalR-like_sensor"/>
</dbReference>
<keyword evidence="3" id="KW-0804">Transcription</keyword>
<protein>
    <submittedName>
        <fullName evidence="6">LacI family transcriptional regulator</fullName>
    </submittedName>
</protein>
<keyword evidence="2" id="KW-0238">DNA-binding</keyword>
<dbReference type="InterPro" id="IPR028082">
    <property type="entry name" value="Peripla_BP_I"/>
</dbReference>
<dbReference type="Gene3D" id="3.40.50.2300">
    <property type="match status" value="2"/>
</dbReference>
<sequence>MDGCIIAHPYGSDEVLTELLHRGIPVVTIEEDPERPEFTWAVRLDYTTAVSALLDHLRDQGARDVVLLTGTEDNAWNRRTRETYLAWSQRNGRAARTDLLSEGLNTDDAAAVFRPLLASSERPDAVVVATSDFAAIAAEVAAAQKLRVPHDLMIASLTDSEHSRVSAPPITAMDLKHEGLAKRAVELMLARLAGAETPAEAAVLSPTLRLRQSTQRRPRDARPRR</sequence>
<reference evidence="6 7" key="1">
    <citation type="submission" date="2019-03" db="EMBL/GenBank/DDBJ databases">
        <title>Draft genome sequences of novel Actinobacteria.</title>
        <authorList>
            <person name="Sahin N."/>
            <person name="Ay H."/>
            <person name="Saygin H."/>
        </authorList>
    </citation>
    <scope>NUCLEOTIDE SEQUENCE [LARGE SCALE GENOMIC DNA]</scope>
    <source>
        <strain evidence="6 7">7K502</strain>
    </source>
</reference>
<evidence type="ECO:0000256" key="1">
    <source>
        <dbReference type="ARBA" id="ARBA00023015"/>
    </source>
</evidence>
<dbReference type="SUPFAM" id="SSF53822">
    <property type="entry name" value="Periplasmic binding protein-like I"/>
    <property type="match status" value="1"/>
</dbReference>
<dbReference type="OrthoDB" id="252678at2"/>
<accession>A0A4R4YEC7</accession>